<feature type="compositionally biased region" description="Low complexity" evidence="9">
    <location>
        <begin position="72"/>
        <end position="86"/>
    </location>
</feature>
<dbReference type="InterPro" id="IPR027417">
    <property type="entry name" value="P-loop_NTPase"/>
</dbReference>
<evidence type="ECO:0000256" key="6">
    <source>
        <dbReference type="ARBA" id="ARBA00022932"/>
    </source>
</evidence>
<dbReference type="InterPro" id="IPR048466">
    <property type="entry name" value="DNA_pol3_delta-like_C"/>
</dbReference>
<evidence type="ECO:0000256" key="4">
    <source>
        <dbReference type="ARBA" id="ARBA00022695"/>
    </source>
</evidence>
<dbReference type="AlphaFoldDB" id="A0A8J3IBQ3"/>
<sequence>MFYLLHGEDEFTNREQLKQLREKGDFGYNQDTYNGTEVDLKTIIMTTNTFPFLSEQRLVVLNGLPKKKRGESSTSAAEPSEATTKGGKARKGKKGSKSTALTRAAFDKALAEHIAQMAETTVLIVLAEETLEASNPLVKAAEKYGKALQSTLPKGAALENWITKRAKSLNVSITKDATGLLANFIGNNLRLLANELDKLATYVGAGGTISADHIRQLSAQVQEARIFDLTDALSQRNRKQALNILHDLLSDGEPPLKLISTITSQVRSLLLVKELSQKGMRTTQIASTLGMAPFIVDKAYRQVGKFSVSQLEGIYRQLMATDAALKRSRLAPEMALDLLVVSFGA</sequence>
<dbReference type="EMBL" id="BNJK01000001">
    <property type="protein sequence ID" value="GHO92459.1"/>
    <property type="molecule type" value="Genomic_DNA"/>
</dbReference>
<dbReference type="GO" id="GO:0009360">
    <property type="term" value="C:DNA polymerase III complex"/>
    <property type="evidence" value="ECO:0007669"/>
    <property type="project" value="InterPro"/>
</dbReference>
<feature type="compositionally biased region" description="Basic residues" evidence="9">
    <location>
        <begin position="87"/>
        <end position="96"/>
    </location>
</feature>
<dbReference type="Gene3D" id="1.10.8.60">
    <property type="match status" value="1"/>
</dbReference>
<keyword evidence="5" id="KW-0235">DNA replication</keyword>
<evidence type="ECO:0000256" key="8">
    <source>
        <dbReference type="ARBA" id="ARBA00049244"/>
    </source>
</evidence>
<protein>
    <recommendedName>
        <fullName evidence="2">DNA polymerase III subunit delta</fullName>
        <ecNumber evidence="1">2.7.7.7</ecNumber>
    </recommendedName>
</protein>
<reference evidence="12" key="1">
    <citation type="submission" date="2020-10" db="EMBL/GenBank/DDBJ databases">
        <title>Taxonomic study of unclassified bacteria belonging to the class Ktedonobacteria.</title>
        <authorList>
            <person name="Yabe S."/>
            <person name="Wang C.M."/>
            <person name="Zheng Y."/>
            <person name="Sakai Y."/>
            <person name="Cavaletti L."/>
            <person name="Monciardini P."/>
            <person name="Donadio S."/>
        </authorList>
    </citation>
    <scope>NUCLEOTIDE SEQUENCE</scope>
    <source>
        <strain evidence="12">ID150040</strain>
    </source>
</reference>
<evidence type="ECO:0000256" key="3">
    <source>
        <dbReference type="ARBA" id="ARBA00022679"/>
    </source>
</evidence>
<evidence type="ECO:0000256" key="1">
    <source>
        <dbReference type="ARBA" id="ARBA00012417"/>
    </source>
</evidence>
<keyword evidence="6" id="KW-0239">DNA-directed DNA polymerase</keyword>
<gene>
    <name evidence="12" type="ORF">KSF_025070</name>
</gene>
<dbReference type="SUPFAM" id="SSF52540">
    <property type="entry name" value="P-loop containing nucleoside triphosphate hydrolases"/>
    <property type="match status" value="1"/>
</dbReference>
<feature type="domain" description="DNA polymerase III delta N-terminal" evidence="10">
    <location>
        <begin position="3"/>
        <end position="64"/>
    </location>
</feature>
<evidence type="ECO:0000256" key="5">
    <source>
        <dbReference type="ARBA" id="ARBA00022705"/>
    </source>
</evidence>
<comment type="caution">
    <text evidence="12">The sequence shown here is derived from an EMBL/GenBank/DDBJ whole genome shotgun (WGS) entry which is preliminary data.</text>
</comment>
<evidence type="ECO:0000256" key="2">
    <source>
        <dbReference type="ARBA" id="ARBA00017703"/>
    </source>
</evidence>
<dbReference type="Pfam" id="PF06144">
    <property type="entry name" value="DNA_pol3_delta"/>
    <property type="match status" value="1"/>
</dbReference>
<dbReference type="CDD" id="cd18138">
    <property type="entry name" value="HLD_clamp_pol_III_delta"/>
    <property type="match status" value="1"/>
</dbReference>
<dbReference type="GO" id="GO:0003677">
    <property type="term" value="F:DNA binding"/>
    <property type="evidence" value="ECO:0007669"/>
    <property type="project" value="InterPro"/>
</dbReference>
<dbReference type="GO" id="GO:0003887">
    <property type="term" value="F:DNA-directed DNA polymerase activity"/>
    <property type="evidence" value="ECO:0007669"/>
    <property type="project" value="UniProtKB-KW"/>
</dbReference>
<dbReference type="Gene3D" id="1.20.272.10">
    <property type="match status" value="1"/>
</dbReference>
<evidence type="ECO:0000259" key="10">
    <source>
        <dbReference type="Pfam" id="PF06144"/>
    </source>
</evidence>
<feature type="domain" description="DNA polymerase III delta subunit-like C-terminal" evidence="11">
    <location>
        <begin position="223"/>
        <end position="342"/>
    </location>
</feature>
<organism evidence="12 13">
    <name type="scientific">Reticulibacter mediterranei</name>
    <dbReference type="NCBI Taxonomy" id="2778369"/>
    <lineage>
        <taxon>Bacteria</taxon>
        <taxon>Bacillati</taxon>
        <taxon>Chloroflexota</taxon>
        <taxon>Ktedonobacteria</taxon>
        <taxon>Ktedonobacterales</taxon>
        <taxon>Reticulibacteraceae</taxon>
        <taxon>Reticulibacter</taxon>
    </lineage>
</organism>
<name>A0A8J3IBQ3_9CHLR</name>
<dbReference type="InterPro" id="IPR005790">
    <property type="entry name" value="DNA_polIII_delta"/>
</dbReference>
<dbReference type="PANTHER" id="PTHR34388">
    <property type="entry name" value="DNA POLYMERASE III SUBUNIT DELTA"/>
    <property type="match status" value="1"/>
</dbReference>
<comment type="similarity">
    <text evidence="7">Belongs to the DNA polymerase HolA subunit family.</text>
</comment>
<dbReference type="InterPro" id="IPR008921">
    <property type="entry name" value="DNA_pol3_clamp-load_cplx_C"/>
</dbReference>
<comment type="catalytic activity">
    <reaction evidence="8">
        <text>DNA(n) + a 2'-deoxyribonucleoside 5'-triphosphate = DNA(n+1) + diphosphate</text>
        <dbReference type="Rhea" id="RHEA:22508"/>
        <dbReference type="Rhea" id="RHEA-COMP:17339"/>
        <dbReference type="Rhea" id="RHEA-COMP:17340"/>
        <dbReference type="ChEBI" id="CHEBI:33019"/>
        <dbReference type="ChEBI" id="CHEBI:61560"/>
        <dbReference type="ChEBI" id="CHEBI:173112"/>
        <dbReference type="EC" id="2.7.7.7"/>
    </reaction>
</comment>
<accession>A0A8J3IBQ3</accession>
<evidence type="ECO:0000313" key="13">
    <source>
        <dbReference type="Proteomes" id="UP000597444"/>
    </source>
</evidence>
<keyword evidence="4" id="KW-0548">Nucleotidyltransferase</keyword>
<keyword evidence="13" id="KW-1185">Reference proteome</keyword>
<dbReference type="Gene3D" id="3.40.50.300">
    <property type="entry name" value="P-loop containing nucleotide triphosphate hydrolases"/>
    <property type="match status" value="1"/>
</dbReference>
<dbReference type="InterPro" id="IPR010372">
    <property type="entry name" value="DNA_pol3_delta_N"/>
</dbReference>
<dbReference type="Pfam" id="PF21694">
    <property type="entry name" value="DNA_pol3_delta_C"/>
    <property type="match status" value="1"/>
</dbReference>
<evidence type="ECO:0000313" key="12">
    <source>
        <dbReference type="EMBL" id="GHO92459.1"/>
    </source>
</evidence>
<dbReference type="Proteomes" id="UP000597444">
    <property type="component" value="Unassembled WGS sequence"/>
</dbReference>
<evidence type="ECO:0000259" key="11">
    <source>
        <dbReference type="Pfam" id="PF21694"/>
    </source>
</evidence>
<keyword evidence="3" id="KW-0808">Transferase</keyword>
<dbReference type="PANTHER" id="PTHR34388:SF1">
    <property type="entry name" value="DNA POLYMERASE III SUBUNIT DELTA"/>
    <property type="match status" value="1"/>
</dbReference>
<evidence type="ECO:0000256" key="9">
    <source>
        <dbReference type="SAM" id="MobiDB-lite"/>
    </source>
</evidence>
<evidence type="ECO:0000256" key="7">
    <source>
        <dbReference type="ARBA" id="ARBA00034754"/>
    </source>
</evidence>
<dbReference type="RefSeq" id="WP_220203291.1">
    <property type="nucleotide sequence ID" value="NZ_BNJK01000001.1"/>
</dbReference>
<dbReference type="SUPFAM" id="SSF48019">
    <property type="entry name" value="post-AAA+ oligomerization domain-like"/>
    <property type="match status" value="1"/>
</dbReference>
<proteinExistence type="inferred from homology"/>
<dbReference type="EC" id="2.7.7.7" evidence="1"/>
<dbReference type="NCBIfam" id="TIGR01128">
    <property type="entry name" value="holA"/>
    <property type="match status" value="1"/>
</dbReference>
<feature type="region of interest" description="Disordered" evidence="9">
    <location>
        <begin position="67"/>
        <end position="97"/>
    </location>
</feature>
<dbReference type="GO" id="GO:0006261">
    <property type="term" value="P:DNA-templated DNA replication"/>
    <property type="evidence" value="ECO:0007669"/>
    <property type="project" value="TreeGrafter"/>
</dbReference>